<evidence type="ECO:0000313" key="8">
    <source>
        <dbReference type="Proteomes" id="UP000237819"/>
    </source>
</evidence>
<evidence type="ECO:0000256" key="2">
    <source>
        <dbReference type="ARBA" id="ARBA00009755"/>
    </source>
</evidence>
<dbReference type="Proteomes" id="UP000237819">
    <property type="component" value="Unassembled WGS sequence"/>
</dbReference>
<feature type="domain" description="Squalene cyclase C-terminal" evidence="5">
    <location>
        <begin position="449"/>
        <end position="685"/>
    </location>
</feature>
<dbReference type="PANTHER" id="PTHR11764:SF20">
    <property type="entry name" value="LANOSTEROL SYNTHASE"/>
    <property type="match status" value="1"/>
</dbReference>
<organism evidence="7 8">
    <name type="scientific">Blastopirellula marina</name>
    <dbReference type="NCBI Taxonomy" id="124"/>
    <lineage>
        <taxon>Bacteria</taxon>
        <taxon>Pseudomonadati</taxon>
        <taxon>Planctomycetota</taxon>
        <taxon>Planctomycetia</taxon>
        <taxon>Pirellulales</taxon>
        <taxon>Pirellulaceae</taxon>
        <taxon>Blastopirellula</taxon>
    </lineage>
</organism>
<name>A0A2S8GS52_9BACT</name>
<dbReference type="NCBIfam" id="TIGR01787">
    <property type="entry name" value="squalene_cyclas"/>
    <property type="match status" value="1"/>
</dbReference>
<dbReference type="Gene3D" id="1.50.10.20">
    <property type="match status" value="2"/>
</dbReference>
<dbReference type="InterPro" id="IPR032696">
    <property type="entry name" value="SQ_cyclase_C"/>
</dbReference>
<dbReference type="Pfam" id="PF13249">
    <property type="entry name" value="SQHop_cyclase_N"/>
    <property type="match status" value="1"/>
</dbReference>
<keyword evidence="4" id="KW-0413">Isomerase</keyword>
<accession>A0A2S8GS52</accession>
<dbReference type="InterPro" id="IPR032697">
    <property type="entry name" value="SQ_cyclase_N"/>
</dbReference>
<dbReference type="InterPro" id="IPR002365">
    <property type="entry name" value="Terpene_synthase_CS"/>
</dbReference>
<sequence length="691" mass="76366">MEGASPTASNRISQHVVDLRAKARSAAAATRDWLFSHQHADGHWCAELEGDSILQSEYILLLAWLGKERTEIAKRCAEQLLKQQEPSGAWTQFPGAPIDVGSSVKAYFALKLTGHDPAADYMIRARNVILEAGGADKVNSFTRFYLAMLGQIPFDLCPAVPPEMILLPNWSPINIYRMSSWSRTIFVPLAIVWAHRPTRDIAEDVSIRELFINEPKDWPELRCPGIEKPRGLFSWDRFFRTADSGLKLLEKYKLRPLRKRALRLSEQWLLDRCEQSDGPGAIFPPILWGAIALMTLGYSAESPEVRYMLDHLERLAIDEGPATRLQPCKSPVWDTSISLRALAAAGSGLSQPQTCRGVEWLLSKEVRVPGDWTNNVDCEPGGWFFEYENAFYPDNDDTSMGIMALVDQLAAANISLELHPGDTLANTSVVVGGRGIAEQLAGPSAALMEQAAAATRRGIAWMTAMQNHDGGWGAFDKNNDAEFLCHVPFADHNAMIDPSTPDLSARVIESFGRLGVTIDSPGKVGDVVRKAVAYIRANQMSDGSWFGRWGVNYIYGTWQCLVGLRAVGVPADDPAIEQGKLWLLAHQQACGGWGESCMTYEDPSLRGQGSPTASQTAWAMLGLIAAGGANLPQVVRGAQYLMDTQRPDGAWDEVEFTGTGFPRVFYLKYHYYPIYFPLLALAEWNRATARS</sequence>
<dbReference type="SFLD" id="SFLDG01016">
    <property type="entry name" value="Prenyltransferase_Like_2"/>
    <property type="match status" value="1"/>
</dbReference>
<dbReference type="SUPFAM" id="SSF48239">
    <property type="entry name" value="Terpenoid cyclases/Protein prenyltransferases"/>
    <property type="match status" value="2"/>
</dbReference>
<dbReference type="UniPathway" id="UPA00337"/>
<dbReference type="PANTHER" id="PTHR11764">
    <property type="entry name" value="TERPENE CYCLASE/MUTASE FAMILY MEMBER"/>
    <property type="match status" value="1"/>
</dbReference>
<evidence type="ECO:0000313" key="7">
    <source>
        <dbReference type="EMBL" id="PQO47201.1"/>
    </source>
</evidence>
<dbReference type="PROSITE" id="PS01074">
    <property type="entry name" value="TERPENE_SYNTHASES"/>
    <property type="match status" value="1"/>
</dbReference>
<evidence type="ECO:0000256" key="1">
    <source>
        <dbReference type="ARBA" id="ARBA00004999"/>
    </source>
</evidence>
<dbReference type="InterPro" id="IPR008930">
    <property type="entry name" value="Terpenoid_cyclase/PrenylTrfase"/>
</dbReference>
<evidence type="ECO:0000256" key="3">
    <source>
        <dbReference type="ARBA" id="ARBA00022737"/>
    </source>
</evidence>
<evidence type="ECO:0000259" key="6">
    <source>
        <dbReference type="Pfam" id="PF13249"/>
    </source>
</evidence>
<protein>
    <submittedName>
        <fullName evidence="7">Squalene--hopene cyclase</fullName>
    </submittedName>
</protein>
<evidence type="ECO:0000259" key="5">
    <source>
        <dbReference type="Pfam" id="PF13243"/>
    </source>
</evidence>
<dbReference type="GO" id="GO:0016866">
    <property type="term" value="F:intramolecular transferase activity"/>
    <property type="evidence" value="ECO:0007669"/>
    <property type="project" value="InterPro"/>
</dbReference>
<feature type="domain" description="Squalene cyclase C-terminal" evidence="5">
    <location>
        <begin position="330"/>
        <end position="407"/>
    </location>
</feature>
<dbReference type="OrthoDB" id="9758578at2"/>
<proteinExistence type="inferred from homology"/>
<dbReference type="GO" id="GO:0016104">
    <property type="term" value="P:triterpenoid biosynthetic process"/>
    <property type="evidence" value="ECO:0007669"/>
    <property type="project" value="InterPro"/>
</dbReference>
<reference evidence="7 8" key="1">
    <citation type="submission" date="2018-02" db="EMBL/GenBank/DDBJ databases">
        <title>Comparative genomes isolates from brazilian mangrove.</title>
        <authorList>
            <person name="Araujo J.E."/>
            <person name="Taketani R.G."/>
            <person name="Silva M.C.P."/>
            <person name="Loureco M.V."/>
            <person name="Andreote F.D."/>
        </authorList>
    </citation>
    <scope>NUCLEOTIDE SEQUENCE [LARGE SCALE GENOMIC DNA]</scope>
    <source>
        <strain evidence="7 8">Nap-Phe MGV</strain>
    </source>
</reference>
<dbReference type="EMBL" id="PUHZ01000005">
    <property type="protein sequence ID" value="PQO47201.1"/>
    <property type="molecule type" value="Genomic_DNA"/>
</dbReference>
<comment type="pathway">
    <text evidence="1">Secondary metabolite biosynthesis; hopanoid biosynthesis.</text>
</comment>
<dbReference type="AlphaFoldDB" id="A0A2S8GS52"/>
<dbReference type="GO" id="GO:0005811">
    <property type="term" value="C:lipid droplet"/>
    <property type="evidence" value="ECO:0007669"/>
    <property type="project" value="InterPro"/>
</dbReference>
<evidence type="ECO:0000256" key="4">
    <source>
        <dbReference type="ARBA" id="ARBA00023235"/>
    </source>
</evidence>
<feature type="domain" description="Squalene cyclase N-terminal" evidence="6">
    <location>
        <begin position="29"/>
        <end position="319"/>
    </location>
</feature>
<keyword evidence="3" id="KW-0677">Repeat</keyword>
<dbReference type="RefSeq" id="WP_105334089.1">
    <property type="nucleotide sequence ID" value="NZ_PUHZ01000005.1"/>
</dbReference>
<comment type="caution">
    <text evidence="7">The sequence shown here is derived from an EMBL/GenBank/DDBJ whole genome shotgun (WGS) entry which is preliminary data.</text>
</comment>
<comment type="similarity">
    <text evidence="2">Belongs to the terpene cyclase/mutase family.</text>
</comment>
<dbReference type="InterPro" id="IPR018333">
    <property type="entry name" value="Squalene_cyclase"/>
</dbReference>
<dbReference type="Pfam" id="PF13243">
    <property type="entry name" value="SQHop_cyclase_C"/>
    <property type="match status" value="2"/>
</dbReference>
<gene>
    <name evidence="7" type="ORF">C5Y93_03940</name>
</gene>